<reference evidence="5" key="1">
    <citation type="submission" date="2018-05" db="EMBL/GenBank/DDBJ databases">
        <authorList>
            <person name="Lanie J.A."/>
            <person name="Ng W.-L."/>
            <person name="Kazmierczak K.M."/>
            <person name="Andrzejewski T.M."/>
            <person name="Davidsen T.M."/>
            <person name="Wayne K.J."/>
            <person name="Tettelin H."/>
            <person name="Glass J.I."/>
            <person name="Rusch D."/>
            <person name="Podicherti R."/>
            <person name="Tsui H.-C.T."/>
            <person name="Winkler M.E."/>
        </authorList>
    </citation>
    <scope>NUCLEOTIDE SEQUENCE</scope>
</reference>
<dbReference type="Pfam" id="PF17863">
    <property type="entry name" value="AAA_lid_2"/>
    <property type="match status" value="1"/>
</dbReference>
<dbReference type="SUPFAM" id="SSF52540">
    <property type="entry name" value="P-loop containing nucleoside triphosphate hydrolases"/>
    <property type="match status" value="1"/>
</dbReference>
<dbReference type="InterPro" id="IPR041628">
    <property type="entry name" value="ChlI/MoxR_AAA_lid"/>
</dbReference>
<dbReference type="InterPro" id="IPR050764">
    <property type="entry name" value="CbbQ/NirQ/NorQ/GpvN"/>
</dbReference>
<feature type="domain" description="ATPase AAA-3" evidence="3">
    <location>
        <begin position="53"/>
        <end position="183"/>
    </location>
</feature>
<keyword evidence="2" id="KW-0067">ATP-binding</keyword>
<evidence type="ECO:0000313" key="5">
    <source>
        <dbReference type="EMBL" id="SUZ77722.1"/>
    </source>
</evidence>
<dbReference type="Pfam" id="PF07726">
    <property type="entry name" value="AAA_3"/>
    <property type="match status" value="1"/>
</dbReference>
<dbReference type="EMBL" id="UINC01001327">
    <property type="protein sequence ID" value="SUZ77722.1"/>
    <property type="molecule type" value="Genomic_DNA"/>
</dbReference>
<dbReference type="InterPro" id="IPR011703">
    <property type="entry name" value="ATPase_AAA-3"/>
</dbReference>
<evidence type="ECO:0000259" key="3">
    <source>
        <dbReference type="Pfam" id="PF07726"/>
    </source>
</evidence>
<evidence type="ECO:0008006" key="6">
    <source>
        <dbReference type="Google" id="ProtNLM"/>
    </source>
</evidence>
<proteinExistence type="predicted"/>
<dbReference type="Gene3D" id="3.40.50.300">
    <property type="entry name" value="P-loop containing nucleotide triphosphate hydrolases"/>
    <property type="match status" value="1"/>
</dbReference>
<dbReference type="GO" id="GO:0016887">
    <property type="term" value="F:ATP hydrolysis activity"/>
    <property type="evidence" value="ECO:0007669"/>
    <property type="project" value="InterPro"/>
</dbReference>
<name>A0A381QEG8_9ZZZZ</name>
<dbReference type="Gene3D" id="1.10.8.80">
    <property type="entry name" value="Magnesium chelatase subunit I, C-Terminal domain"/>
    <property type="match status" value="1"/>
</dbReference>
<dbReference type="AlphaFoldDB" id="A0A381QEG8"/>
<organism evidence="5">
    <name type="scientific">marine metagenome</name>
    <dbReference type="NCBI Taxonomy" id="408172"/>
    <lineage>
        <taxon>unclassified sequences</taxon>
        <taxon>metagenomes</taxon>
        <taxon>ecological metagenomes</taxon>
    </lineage>
</organism>
<dbReference type="PANTHER" id="PTHR42759:SF5">
    <property type="entry name" value="METHANOL DEHYDROGENASE REGULATOR"/>
    <property type="match status" value="1"/>
</dbReference>
<evidence type="ECO:0000256" key="2">
    <source>
        <dbReference type="ARBA" id="ARBA00022840"/>
    </source>
</evidence>
<gene>
    <name evidence="5" type="ORF">METZ01_LOCUS30576</name>
</gene>
<protein>
    <recommendedName>
        <fullName evidence="6">AAA+ ATPase domain-containing protein</fullName>
    </recommendedName>
</protein>
<keyword evidence="1" id="KW-0547">Nucleotide-binding</keyword>
<feature type="domain" description="ChlI/MoxR AAA lid" evidence="4">
    <location>
        <begin position="247"/>
        <end position="322"/>
    </location>
</feature>
<evidence type="ECO:0000256" key="1">
    <source>
        <dbReference type="ARBA" id="ARBA00022741"/>
    </source>
</evidence>
<dbReference type="CDD" id="cd00009">
    <property type="entry name" value="AAA"/>
    <property type="match status" value="1"/>
</dbReference>
<evidence type="ECO:0000259" key="4">
    <source>
        <dbReference type="Pfam" id="PF17863"/>
    </source>
</evidence>
<dbReference type="FunFam" id="3.40.50.300:FF:000640">
    <property type="entry name" value="MoxR family ATPase"/>
    <property type="match status" value="1"/>
</dbReference>
<dbReference type="PANTHER" id="PTHR42759">
    <property type="entry name" value="MOXR FAMILY PROTEIN"/>
    <property type="match status" value="1"/>
</dbReference>
<dbReference type="PIRSF" id="PIRSF002849">
    <property type="entry name" value="AAA_ATPase_chaperone_MoxR_prd"/>
    <property type="match status" value="1"/>
</dbReference>
<dbReference type="GO" id="GO:0005524">
    <property type="term" value="F:ATP binding"/>
    <property type="evidence" value="ECO:0007669"/>
    <property type="project" value="UniProtKB-KW"/>
</dbReference>
<dbReference type="InterPro" id="IPR027417">
    <property type="entry name" value="P-loop_NTPase"/>
</dbReference>
<feature type="non-terminal residue" evidence="5">
    <location>
        <position position="1"/>
    </location>
</feature>
<accession>A0A381QEG8</accession>
<sequence>VTLTDTTTDTVTSTDVPQSLDLLEILIGEIQRVFHGKEEVVRLAVAALLARGHILFEDVPGVGKTTLSRALGTALGLSFRRIQFTSDLLPSDVLGVSIFNPRTSEFETRVGPIFTNLVLADEINRAPPRTQSGLLQAMQEGEISLDDKTFQLPQPFMVMATQNPLEHHGTYPLPESQVDRFLMRLTIGYPGESAERQILMESTKEDPWEDRIKAVLEPAQVVWFQQKVSEVEVEDSLVGYVMDIVQRTRVDARLQMGVSPRGAIGLLGASRAYALLSGRDFLVPSDVQKLAMPCLAHRILPVGAAAASHEAHEEAGAIVQDILQDVAVPV</sequence>